<dbReference type="InterPro" id="IPR003593">
    <property type="entry name" value="AAA+_ATPase"/>
</dbReference>
<comment type="similarity">
    <text evidence="2">Belongs to the ABC transporter superfamily.</text>
</comment>
<evidence type="ECO:0000256" key="5">
    <source>
        <dbReference type="ARBA" id="ARBA00022741"/>
    </source>
</evidence>
<keyword evidence="6 9" id="KW-0067">ATP-binding</keyword>
<protein>
    <submittedName>
        <fullName evidence="9">Bacteriocin ABC transporter ATP-binding protein</fullName>
    </submittedName>
</protein>
<evidence type="ECO:0000256" key="4">
    <source>
        <dbReference type="ARBA" id="ARBA00022475"/>
    </source>
</evidence>
<dbReference type="Proteomes" id="UP001055025">
    <property type="component" value="Unassembled WGS sequence"/>
</dbReference>
<evidence type="ECO:0000256" key="3">
    <source>
        <dbReference type="ARBA" id="ARBA00022448"/>
    </source>
</evidence>
<evidence type="ECO:0000256" key="2">
    <source>
        <dbReference type="ARBA" id="ARBA00005417"/>
    </source>
</evidence>
<proteinExistence type="inferred from homology"/>
<dbReference type="InterPro" id="IPR003439">
    <property type="entry name" value="ABC_transporter-like_ATP-bd"/>
</dbReference>
<dbReference type="RefSeq" id="WP_135977879.1">
    <property type="nucleotide sequence ID" value="NZ_BQKC01000001.1"/>
</dbReference>
<keyword evidence="7" id="KW-0472">Membrane</keyword>
<dbReference type="SUPFAM" id="SSF52540">
    <property type="entry name" value="P-loop containing nucleoside triphosphate hydrolases"/>
    <property type="match status" value="1"/>
</dbReference>
<sequence length="218" mass="23191">MKHQAHTPAVSLAGVTKSFGDHHVLKGVNLQVGCGSMVAVCGPSGCGKSTLLDIVGLLESADEGSVQLMGQSAPRPRTRRATQFVRDNINYLFQSFALVETETVEKNLMMALRYVKKVKAEKQRAIQSALEAVRLERVATTKVCALSGGEQQRVALARVMLKPGKILLADEPTGSLDAANRDGVVSLLRSMADDGRAVLVVTHDPAVARACDVTVSLG</sequence>
<keyword evidence="10" id="KW-1185">Reference proteome</keyword>
<dbReference type="GO" id="GO:0005524">
    <property type="term" value="F:ATP binding"/>
    <property type="evidence" value="ECO:0007669"/>
    <property type="project" value="UniProtKB-KW"/>
</dbReference>
<accession>A0AAV5B145</accession>
<evidence type="ECO:0000256" key="1">
    <source>
        <dbReference type="ARBA" id="ARBA00004202"/>
    </source>
</evidence>
<organism evidence="9 10">
    <name type="scientific">Granulimonas faecalis</name>
    <dbReference type="NCBI Taxonomy" id="2894155"/>
    <lineage>
        <taxon>Bacteria</taxon>
        <taxon>Bacillati</taxon>
        <taxon>Actinomycetota</taxon>
        <taxon>Coriobacteriia</taxon>
        <taxon>Coriobacteriales</taxon>
        <taxon>Kribbibacteriaceae</taxon>
        <taxon>Granulimonas</taxon>
    </lineage>
</organism>
<evidence type="ECO:0000256" key="7">
    <source>
        <dbReference type="ARBA" id="ARBA00023136"/>
    </source>
</evidence>
<feature type="domain" description="ABC transporter" evidence="8">
    <location>
        <begin position="10"/>
        <end position="218"/>
    </location>
</feature>
<dbReference type="EMBL" id="BQKC01000001">
    <property type="protein sequence ID" value="GJM54356.1"/>
    <property type="molecule type" value="Genomic_DNA"/>
</dbReference>
<name>A0AAV5B145_9ACTN</name>
<evidence type="ECO:0000313" key="10">
    <source>
        <dbReference type="Proteomes" id="UP001055025"/>
    </source>
</evidence>
<comment type="caution">
    <text evidence="9">The sequence shown here is derived from an EMBL/GenBank/DDBJ whole genome shotgun (WGS) entry which is preliminary data.</text>
</comment>
<evidence type="ECO:0000313" key="9">
    <source>
        <dbReference type="EMBL" id="GJM54356.1"/>
    </source>
</evidence>
<keyword evidence="5" id="KW-0547">Nucleotide-binding</keyword>
<dbReference type="SMART" id="SM00382">
    <property type="entry name" value="AAA"/>
    <property type="match status" value="1"/>
</dbReference>
<keyword evidence="3" id="KW-0813">Transport</keyword>
<evidence type="ECO:0000259" key="8">
    <source>
        <dbReference type="PROSITE" id="PS50893"/>
    </source>
</evidence>
<keyword evidence="4" id="KW-1003">Cell membrane</keyword>
<dbReference type="InterPro" id="IPR050086">
    <property type="entry name" value="MetN_ABC_transporter-like"/>
</dbReference>
<dbReference type="PANTHER" id="PTHR43166">
    <property type="entry name" value="AMINO ACID IMPORT ATP-BINDING PROTEIN"/>
    <property type="match status" value="1"/>
</dbReference>
<dbReference type="Pfam" id="PF00005">
    <property type="entry name" value="ABC_tran"/>
    <property type="match status" value="1"/>
</dbReference>
<evidence type="ECO:0000256" key="6">
    <source>
        <dbReference type="ARBA" id="ARBA00022840"/>
    </source>
</evidence>
<reference evidence="9" key="1">
    <citation type="journal article" date="2022" name="Int. J. Syst. Evol. Microbiol.">
        <title>Granulimonas faecalis gen. nov., sp. nov., and Leptogranulimonas caecicola gen. nov., sp. nov., novel lactate-producing Atopobiaceae bacteria isolated from mouse intestines, and an emended description of the family Atopobiaceae.</title>
        <authorList>
            <person name="Morinaga K."/>
            <person name="Kusada H."/>
            <person name="Sakamoto S."/>
            <person name="Murakami T."/>
            <person name="Toyoda A."/>
            <person name="Mori H."/>
            <person name="Meng X.Y."/>
            <person name="Takashino M."/>
            <person name="Murotomi K."/>
            <person name="Tamaki H."/>
        </authorList>
    </citation>
    <scope>NUCLEOTIDE SEQUENCE</scope>
    <source>
        <strain evidence="9">OPF53</strain>
    </source>
</reference>
<dbReference type="PROSITE" id="PS50893">
    <property type="entry name" value="ABC_TRANSPORTER_2"/>
    <property type="match status" value="1"/>
</dbReference>
<comment type="subcellular location">
    <subcellularLocation>
        <location evidence="1">Cell membrane</location>
        <topology evidence="1">Peripheral membrane protein</topology>
    </subcellularLocation>
</comment>
<dbReference type="GO" id="GO:0005886">
    <property type="term" value="C:plasma membrane"/>
    <property type="evidence" value="ECO:0007669"/>
    <property type="project" value="UniProtKB-SubCell"/>
</dbReference>
<dbReference type="AlphaFoldDB" id="A0AAV5B145"/>
<gene>
    <name evidence="9" type="ORF">ATOP_00110</name>
</gene>
<dbReference type="PANTHER" id="PTHR43166:SF9">
    <property type="entry name" value="GLUTAMATE_ASPARTATE IMPORT ATP-BINDING PROTEIN GLTL"/>
    <property type="match status" value="1"/>
</dbReference>
<dbReference type="GO" id="GO:0016887">
    <property type="term" value="F:ATP hydrolysis activity"/>
    <property type="evidence" value="ECO:0007669"/>
    <property type="project" value="InterPro"/>
</dbReference>
<dbReference type="PROSITE" id="PS00211">
    <property type="entry name" value="ABC_TRANSPORTER_1"/>
    <property type="match status" value="1"/>
</dbReference>
<dbReference type="InterPro" id="IPR027417">
    <property type="entry name" value="P-loop_NTPase"/>
</dbReference>
<dbReference type="InterPro" id="IPR017871">
    <property type="entry name" value="ABC_transporter-like_CS"/>
</dbReference>
<dbReference type="Gene3D" id="3.40.50.300">
    <property type="entry name" value="P-loop containing nucleotide triphosphate hydrolases"/>
    <property type="match status" value="1"/>
</dbReference>